<evidence type="ECO:0000313" key="2">
    <source>
        <dbReference type="EMBL" id="MBP1081928.1"/>
    </source>
</evidence>
<feature type="compositionally biased region" description="Acidic residues" evidence="1">
    <location>
        <begin position="21"/>
        <end position="37"/>
    </location>
</feature>
<dbReference type="Proteomes" id="UP000674416">
    <property type="component" value="Unassembled WGS sequence"/>
</dbReference>
<feature type="region of interest" description="Disordered" evidence="1">
    <location>
        <begin position="1"/>
        <end position="49"/>
    </location>
</feature>
<protein>
    <submittedName>
        <fullName evidence="2">Uncharacterized protein</fullName>
    </submittedName>
</protein>
<sequence>MKPDFENGASHVWYPASTEDISVEQEEVNEVEEESLPSDEPKGPFLNWL</sequence>
<proteinExistence type="predicted"/>
<gene>
    <name evidence="2" type="ORF">JOC74_002421</name>
</gene>
<organism evidence="2 3">
    <name type="scientific">Bacillus capparidis</name>
    <dbReference type="NCBI Taxonomy" id="1840411"/>
    <lineage>
        <taxon>Bacteria</taxon>
        <taxon>Bacillati</taxon>
        <taxon>Bacillota</taxon>
        <taxon>Bacilli</taxon>
        <taxon>Bacillales</taxon>
        <taxon>Bacillaceae</taxon>
        <taxon>Bacillus</taxon>
    </lineage>
</organism>
<evidence type="ECO:0000256" key="1">
    <source>
        <dbReference type="SAM" id="MobiDB-lite"/>
    </source>
</evidence>
<reference evidence="2 3" key="1">
    <citation type="submission" date="2021-01" db="EMBL/GenBank/DDBJ databases">
        <title>Genomic Encyclopedia of Type Strains, Phase IV (KMG-IV): sequencing the most valuable type-strain genomes for metagenomic binning, comparative biology and taxonomic classification.</title>
        <authorList>
            <person name="Goeker M."/>
        </authorList>
    </citation>
    <scope>NUCLEOTIDE SEQUENCE [LARGE SCALE GENOMIC DNA]</scope>
    <source>
        <strain evidence="2 3">DSM 103394</strain>
    </source>
</reference>
<comment type="caution">
    <text evidence="2">The sequence shown here is derived from an EMBL/GenBank/DDBJ whole genome shotgun (WGS) entry which is preliminary data.</text>
</comment>
<accession>A0ABS4CXE0</accession>
<dbReference type="EMBL" id="JAFDST010000002">
    <property type="protein sequence ID" value="MBP1081928.1"/>
    <property type="molecule type" value="Genomic_DNA"/>
</dbReference>
<dbReference type="RefSeq" id="WP_158320315.1">
    <property type="nucleotide sequence ID" value="NZ_JAFDST010000002.1"/>
</dbReference>
<name>A0ABS4CXE0_9BACI</name>
<keyword evidence="3" id="KW-1185">Reference proteome</keyword>
<evidence type="ECO:0000313" key="3">
    <source>
        <dbReference type="Proteomes" id="UP000674416"/>
    </source>
</evidence>